<evidence type="ECO:0000313" key="4">
    <source>
        <dbReference type="Proteomes" id="UP000814176"/>
    </source>
</evidence>
<evidence type="ECO:0000256" key="1">
    <source>
        <dbReference type="SAM" id="MobiDB-lite"/>
    </source>
</evidence>
<feature type="chain" id="PRO_5047364464" description="Secreted protein" evidence="2">
    <location>
        <begin position="24"/>
        <end position="146"/>
    </location>
</feature>
<accession>A0ABQ8KQG6</accession>
<evidence type="ECO:0000256" key="2">
    <source>
        <dbReference type="SAM" id="SignalP"/>
    </source>
</evidence>
<gene>
    <name evidence="3" type="ORF">C8Q71DRAFT_740231</name>
</gene>
<keyword evidence="4" id="KW-1185">Reference proteome</keyword>
<sequence length="146" mass="16293">MMLCHHGALLRLTLLLIPNPRSPHPLACLHPDRRSPHAPDDSPAYARPQAARSHLGRRALARDAPITRCGERPPPHLQIYDRTRIVACCDCDRVRRHPHRPATEDRRRQIRTRTLSAAPAPAPQAHSISYTTVPGIAVPVLHRGPC</sequence>
<comment type="caution">
    <text evidence="3">The sequence shown here is derived from an EMBL/GenBank/DDBJ whole genome shotgun (WGS) entry which is preliminary data.</text>
</comment>
<evidence type="ECO:0008006" key="5">
    <source>
        <dbReference type="Google" id="ProtNLM"/>
    </source>
</evidence>
<feature type="region of interest" description="Disordered" evidence="1">
    <location>
        <begin position="28"/>
        <end position="76"/>
    </location>
</feature>
<dbReference type="GeneID" id="72003490"/>
<evidence type="ECO:0000313" key="3">
    <source>
        <dbReference type="EMBL" id="KAH9840602.1"/>
    </source>
</evidence>
<feature type="signal peptide" evidence="2">
    <location>
        <begin position="1"/>
        <end position="23"/>
    </location>
</feature>
<proteinExistence type="predicted"/>
<organism evidence="3 4">
    <name type="scientific">Rhodofomes roseus</name>
    <dbReference type="NCBI Taxonomy" id="34475"/>
    <lineage>
        <taxon>Eukaryota</taxon>
        <taxon>Fungi</taxon>
        <taxon>Dikarya</taxon>
        <taxon>Basidiomycota</taxon>
        <taxon>Agaricomycotina</taxon>
        <taxon>Agaricomycetes</taxon>
        <taxon>Polyporales</taxon>
        <taxon>Rhodofomes</taxon>
    </lineage>
</organism>
<name>A0ABQ8KQG6_9APHY</name>
<dbReference type="EMBL" id="JADCUA010000004">
    <property type="protein sequence ID" value="KAH9840602.1"/>
    <property type="molecule type" value="Genomic_DNA"/>
</dbReference>
<protein>
    <recommendedName>
        <fullName evidence="5">Secreted protein</fullName>
    </recommendedName>
</protein>
<dbReference type="Proteomes" id="UP000814176">
    <property type="component" value="Unassembled WGS sequence"/>
</dbReference>
<reference evidence="3 4" key="1">
    <citation type="journal article" date="2021" name="Environ. Microbiol.">
        <title>Gene family expansions and transcriptome signatures uncover fungal adaptations to wood decay.</title>
        <authorList>
            <person name="Hage H."/>
            <person name="Miyauchi S."/>
            <person name="Viragh M."/>
            <person name="Drula E."/>
            <person name="Min B."/>
            <person name="Chaduli D."/>
            <person name="Navarro D."/>
            <person name="Favel A."/>
            <person name="Norest M."/>
            <person name="Lesage-Meessen L."/>
            <person name="Balint B."/>
            <person name="Merenyi Z."/>
            <person name="de Eugenio L."/>
            <person name="Morin E."/>
            <person name="Martinez A.T."/>
            <person name="Baldrian P."/>
            <person name="Stursova M."/>
            <person name="Martinez M.J."/>
            <person name="Novotny C."/>
            <person name="Magnuson J.K."/>
            <person name="Spatafora J.W."/>
            <person name="Maurice S."/>
            <person name="Pangilinan J."/>
            <person name="Andreopoulos W."/>
            <person name="LaButti K."/>
            <person name="Hundley H."/>
            <person name="Na H."/>
            <person name="Kuo A."/>
            <person name="Barry K."/>
            <person name="Lipzen A."/>
            <person name="Henrissat B."/>
            <person name="Riley R."/>
            <person name="Ahrendt S."/>
            <person name="Nagy L.G."/>
            <person name="Grigoriev I.V."/>
            <person name="Martin F."/>
            <person name="Rosso M.N."/>
        </authorList>
    </citation>
    <scope>NUCLEOTIDE SEQUENCE [LARGE SCALE GENOMIC DNA]</scope>
    <source>
        <strain evidence="3 4">CIRM-BRFM 1785</strain>
    </source>
</reference>
<dbReference type="RefSeq" id="XP_047782068.1">
    <property type="nucleotide sequence ID" value="XM_047922758.1"/>
</dbReference>
<keyword evidence="2" id="KW-0732">Signal</keyword>
<feature type="compositionally biased region" description="Basic and acidic residues" evidence="1">
    <location>
        <begin position="30"/>
        <end position="40"/>
    </location>
</feature>